<dbReference type="InterPro" id="IPR011009">
    <property type="entry name" value="Kinase-like_dom_sf"/>
</dbReference>
<dbReference type="PANTHER" id="PTHR21310:SF59">
    <property type="entry name" value="AMINOGLYCOSIDE PHOSPHOTRANSFERASE DOMAIN-CONTAINING PROTEIN"/>
    <property type="match status" value="1"/>
</dbReference>
<dbReference type="HOGENOM" id="CLU_038193_1_0_1"/>
<feature type="domain" description="Aminoglycoside phosphotransferase" evidence="1">
    <location>
        <begin position="82"/>
        <end position="240"/>
    </location>
</feature>
<evidence type="ECO:0000313" key="2">
    <source>
        <dbReference type="EMBL" id="EJT79653.1"/>
    </source>
</evidence>
<dbReference type="STRING" id="644352.J3NTY8"/>
<reference evidence="2" key="2">
    <citation type="submission" date="2010-07" db="EMBL/GenBank/DDBJ databases">
        <authorList>
            <consortium name="The Broad Institute Genome Sequencing Platform"/>
            <consortium name="Broad Institute Genome Sequencing Center for Infectious Disease"/>
            <person name="Ma L.-J."/>
            <person name="Dead R."/>
            <person name="Young S."/>
            <person name="Zeng Q."/>
            <person name="Koehrsen M."/>
            <person name="Alvarado L."/>
            <person name="Berlin A."/>
            <person name="Chapman S.B."/>
            <person name="Chen Z."/>
            <person name="Freedman E."/>
            <person name="Gellesch M."/>
            <person name="Goldberg J."/>
            <person name="Griggs A."/>
            <person name="Gujja S."/>
            <person name="Heilman E.R."/>
            <person name="Heiman D."/>
            <person name="Hepburn T."/>
            <person name="Howarth C."/>
            <person name="Jen D."/>
            <person name="Larson L."/>
            <person name="Mehta T."/>
            <person name="Neiman D."/>
            <person name="Pearson M."/>
            <person name="Roberts A."/>
            <person name="Saif S."/>
            <person name="Shea T."/>
            <person name="Shenoy N."/>
            <person name="Sisk P."/>
            <person name="Stolte C."/>
            <person name="Sykes S."/>
            <person name="Walk T."/>
            <person name="White J."/>
            <person name="Yandava C."/>
            <person name="Haas B."/>
            <person name="Nusbaum C."/>
            <person name="Birren B."/>
        </authorList>
    </citation>
    <scope>NUCLEOTIDE SEQUENCE</scope>
    <source>
        <strain evidence="2">R3-111a-1</strain>
    </source>
</reference>
<dbReference type="VEuPathDB" id="FungiDB:GGTG_04737"/>
<proteinExistence type="predicted"/>
<dbReference type="SUPFAM" id="SSF56112">
    <property type="entry name" value="Protein kinase-like (PK-like)"/>
    <property type="match status" value="1"/>
</dbReference>
<reference evidence="4" key="1">
    <citation type="submission" date="2010-07" db="EMBL/GenBank/DDBJ databases">
        <title>The genome sequence of Gaeumannomyces graminis var. tritici strain R3-111a-1.</title>
        <authorList>
            <consortium name="The Broad Institute Genome Sequencing Platform"/>
            <person name="Ma L.-J."/>
            <person name="Dead R."/>
            <person name="Young S."/>
            <person name="Zeng Q."/>
            <person name="Koehrsen M."/>
            <person name="Alvarado L."/>
            <person name="Berlin A."/>
            <person name="Chapman S.B."/>
            <person name="Chen Z."/>
            <person name="Freedman E."/>
            <person name="Gellesch M."/>
            <person name="Goldberg J."/>
            <person name="Griggs A."/>
            <person name="Gujja S."/>
            <person name="Heilman E.R."/>
            <person name="Heiman D."/>
            <person name="Hepburn T."/>
            <person name="Howarth C."/>
            <person name="Jen D."/>
            <person name="Larson L."/>
            <person name="Mehta T."/>
            <person name="Neiman D."/>
            <person name="Pearson M."/>
            <person name="Roberts A."/>
            <person name="Saif S."/>
            <person name="Shea T."/>
            <person name="Shenoy N."/>
            <person name="Sisk P."/>
            <person name="Stolte C."/>
            <person name="Sykes S."/>
            <person name="Walk T."/>
            <person name="White J."/>
            <person name="Yandava C."/>
            <person name="Haas B."/>
            <person name="Nusbaum C."/>
            <person name="Birren B."/>
        </authorList>
    </citation>
    <scope>NUCLEOTIDE SEQUENCE [LARGE SCALE GENOMIC DNA]</scope>
    <source>
        <strain evidence="4">R3-111a-1</strain>
    </source>
</reference>
<name>J3NTY8_GAET3</name>
<gene>
    <name evidence="3" type="primary">20345195</name>
    <name evidence="2" type="ORF">GGTG_04737</name>
</gene>
<reference evidence="3" key="5">
    <citation type="submission" date="2018-04" db="UniProtKB">
        <authorList>
            <consortium name="EnsemblFungi"/>
        </authorList>
    </citation>
    <scope>IDENTIFICATION</scope>
    <source>
        <strain evidence="3">R3-111a-1</strain>
    </source>
</reference>
<dbReference type="eggNOG" id="ENOG502SN14">
    <property type="taxonomic scope" value="Eukaryota"/>
</dbReference>
<reference evidence="2" key="3">
    <citation type="submission" date="2010-09" db="EMBL/GenBank/DDBJ databases">
        <title>Annotation of Gaeumannomyces graminis var. tritici R3-111a-1.</title>
        <authorList>
            <consortium name="The Broad Institute Genome Sequencing Platform"/>
            <person name="Ma L.-J."/>
            <person name="Dead R."/>
            <person name="Young S.K."/>
            <person name="Zeng Q."/>
            <person name="Gargeya S."/>
            <person name="Fitzgerald M."/>
            <person name="Haas B."/>
            <person name="Abouelleil A."/>
            <person name="Alvarado L."/>
            <person name="Arachchi H.M."/>
            <person name="Berlin A."/>
            <person name="Brown A."/>
            <person name="Chapman S.B."/>
            <person name="Chen Z."/>
            <person name="Dunbar C."/>
            <person name="Freedman E."/>
            <person name="Gearin G."/>
            <person name="Gellesch M."/>
            <person name="Goldberg J."/>
            <person name="Griggs A."/>
            <person name="Gujja S."/>
            <person name="Heiman D."/>
            <person name="Howarth C."/>
            <person name="Larson L."/>
            <person name="Lui A."/>
            <person name="MacDonald P.J.P."/>
            <person name="Mehta T."/>
            <person name="Montmayeur A."/>
            <person name="Murphy C."/>
            <person name="Neiman D."/>
            <person name="Pearson M."/>
            <person name="Priest M."/>
            <person name="Roberts A."/>
            <person name="Saif S."/>
            <person name="Shea T."/>
            <person name="Shenoy N."/>
            <person name="Sisk P."/>
            <person name="Stolte C."/>
            <person name="Sykes S."/>
            <person name="Yandava C."/>
            <person name="Wortman J."/>
            <person name="Nusbaum C."/>
            <person name="Birren B."/>
        </authorList>
    </citation>
    <scope>NUCLEOTIDE SEQUENCE</scope>
    <source>
        <strain evidence="2">R3-111a-1</strain>
    </source>
</reference>
<dbReference type="Gene3D" id="3.90.1200.10">
    <property type="match status" value="1"/>
</dbReference>
<accession>J3NTY8</accession>
<dbReference type="PANTHER" id="PTHR21310">
    <property type="entry name" value="AMINOGLYCOSIDE PHOSPHOTRANSFERASE-RELATED-RELATED"/>
    <property type="match status" value="1"/>
</dbReference>
<dbReference type="Pfam" id="PF01636">
    <property type="entry name" value="APH"/>
    <property type="match status" value="1"/>
</dbReference>
<dbReference type="InterPro" id="IPR002575">
    <property type="entry name" value="Aminoglycoside_PTrfase"/>
</dbReference>
<keyword evidence="4" id="KW-1185">Reference proteome</keyword>
<dbReference type="EMBL" id="GL385396">
    <property type="protein sequence ID" value="EJT79653.1"/>
    <property type="molecule type" value="Genomic_DNA"/>
</dbReference>
<dbReference type="RefSeq" id="XP_009220798.1">
    <property type="nucleotide sequence ID" value="XM_009222534.1"/>
</dbReference>
<dbReference type="GeneID" id="20345195"/>
<organism evidence="2">
    <name type="scientific">Gaeumannomyces tritici (strain R3-111a-1)</name>
    <name type="common">Wheat and barley take-all root rot fungus</name>
    <name type="synonym">Gaeumannomyces graminis var. tritici</name>
    <dbReference type="NCBI Taxonomy" id="644352"/>
    <lineage>
        <taxon>Eukaryota</taxon>
        <taxon>Fungi</taxon>
        <taxon>Dikarya</taxon>
        <taxon>Ascomycota</taxon>
        <taxon>Pezizomycotina</taxon>
        <taxon>Sordariomycetes</taxon>
        <taxon>Sordariomycetidae</taxon>
        <taxon>Magnaporthales</taxon>
        <taxon>Magnaporthaceae</taxon>
        <taxon>Gaeumannomyces</taxon>
    </lineage>
</organism>
<dbReference type="InterPro" id="IPR051678">
    <property type="entry name" value="AGP_Transferase"/>
</dbReference>
<dbReference type="OrthoDB" id="5598852at2759"/>
<evidence type="ECO:0000313" key="3">
    <source>
        <dbReference type="EnsemblFungi" id="EJT79653"/>
    </source>
</evidence>
<dbReference type="AlphaFoldDB" id="J3NTY8"/>
<dbReference type="Proteomes" id="UP000006039">
    <property type="component" value="Unassembled WGS sequence"/>
</dbReference>
<protein>
    <recommendedName>
        <fullName evidence="1">Aminoglycoside phosphotransferase domain-containing protein</fullName>
    </recommendedName>
</protein>
<sequence length="332" mass="37068">MSFVIYSLESHIEEFFKASTTTTREECDLKAASLASGAPVVPVPMQGAWSYTVTAGPDQAHIVQFRPSNATLNMSRLELARQAHPWCVPKCTYHGQAGGQLPLDIYVMDKAAGECYLYSRNISPEGTEDKARFDARQHRTVRDLARFFADSWNAPQKVSPAVADGVHQKLELDLDRLDKAFPDRFSITLNQVRDSFTRLFSLPWVITHVDLNETNILVDDTGAITAIIDWADAEMLPFGMSLWGLENILGYMDGTGWHYHGNAQELRDEFWRVFKASVGGVGEEAMAAIRIARMVGLFMRYCFALHGSGDRTVLDTNAATLRYADAFCTRGI</sequence>
<evidence type="ECO:0000313" key="4">
    <source>
        <dbReference type="Proteomes" id="UP000006039"/>
    </source>
</evidence>
<evidence type="ECO:0000259" key="1">
    <source>
        <dbReference type="Pfam" id="PF01636"/>
    </source>
</evidence>
<dbReference type="EnsemblFungi" id="EJT79653">
    <property type="protein sequence ID" value="EJT79653"/>
    <property type="gene ID" value="GGTG_04737"/>
</dbReference>
<reference evidence="3" key="4">
    <citation type="journal article" date="2015" name="G3 (Bethesda)">
        <title>Genome sequences of three phytopathogenic species of the Magnaporthaceae family of fungi.</title>
        <authorList>
            <person name="Okagaki L.H."/>
            <person name="Nunes C.C."/>
            <person name="Sailsbery J."/>
            <person name="Clay B."/>
            <person name="Brown D."/>
            <person name="John T."/>
            <person name="Oh Y."/>
            <person name="Young N."/>
            <person name="Fitzgerald M."/>
            <person name="Haas B.J."/>
            <person name="Zeng Q."/>
            <person name="Young S."/>
            <person name="Adiconis X."/>
            <person name="Fan L."/>
            <person name="Levin J.Z."/>
            <person name="Mitchell T.K."/>
            <person name="Okubara P.A."/>
            <person name="Farman M.L."/>
            <person name="Kohn L.M."/>
            <person name="Birren B."/>
            <person name="Ma L.-J."/>
            <person name="Dean R.A."/>
        </authorList>
    </citation>
    <scope>NUCLEOTIDE SEQUENCE</scope>
    <source>
        <strain evidence="3">R3-111a-1</strain>
    </source>
</reference>